<protein>
    <submittedName>
        <fullName evidence="2">Uncharacterized protein</fullName>
    </submittedName>
</protein>
<accession>C0W2C6</accession>
<name>C0W2C6_9ACTO</name>
<dbReference type="AlphaFoldDB" id="C0W2C6"/>
<keyword evidence="1" id="KW-0812">Transmembrane</keyword>
<comment type="caution">
    <text evidence="2">The sequence shown here is derived from an EMBL/GenBank/DDBJ whole genome shotgun (WGS) entry which is preliminary data.</text>
</comment>
<sequence length="47" mass="4288">MAGLALAVATTAHALAGGPTLNGLTVLAAALMAASAGALAVAEAEGR</sequence>
<keyword evidence="1" id="KW-1133">Transmembrane helix</keyword>
<gene>
    <name evidence="2" type="ORF">HMPREF0058_0020</name>
</gene>
<keyword evidence="3" id="KW-1185">Reference proteome</keyword>
<evidence type="ECO:0000256" key="1">
    <source>
        <dbReference type="SAM" id="Phobius"/>
    </source>
</evidence>
<dbReference type="HOGENOM" id="CLU_3163712_0_0_11"/>
<reference evidence="2 3" key="1">
    <citation type="submission" date="2009-01" db="EMBL/GenBank/DDBJ databases">
        <authorList>
            <person name="Qin X."/>
            <person name="Bachman B."/>
            <person name="Battles P."/>
            <person name="Bell A."/>
            <person name="Bess C."/>
            <person name="Bickham C."/>
            <person name="Chaboub L."/>
            <person name="Chen D."/>
            <person name="Coyle M."/>
            <person name="Deiros D.R."/>
            <person name="Dinh H."/>
            <person name="Forbes L."/>
            <person name="Fowler G."/>
            <person name="Francisco L."/>
            <person name="Fu Q."/>
            <person name="Gubbala S."/>
            <person name="Hale W."/>
            <person name="Han Y."/>
            <person name="Hemphill L."/>
            <person name="Highlander S.K."/>
            <person name="Hirani K."/>
            <person name="Hogues M."/>
            <person name="Jackson L."/>
            <person name="Jakkamsetti A."/>
            <person name="Javaid M."/>
            <person name="Jiang H."/>
            <person name="Korchina V."/>
            <person name="Kovar C."/>
            <person name="Lara F."/>
            <person name="Lee S."/>
            <person name="Mata R."/>
            <person name="Mathew T."/>
            <person name="Moen C."/>
            <person name="Morales K."/>
            <person name="Munidasa M."/>
            <person name="Nazareth L."/>
            <person name="Ngo R."/>
            <person name="Nguyen L."/>
            <person name="Okwuonu G."/>
            <person name="Ongeri F."/>
            <person name="Patil S."/>
            <person name="Petrosino J."/>
            <person name="Pham C."/>
            <person name="Pham P."/>
            <person name="Pu L.-L."/>
            <person name="Puazo M."/>
            <person name="Raj R."/>
            <person name="Reid J."/>
            <person name="Rouhana J."/>
            <person name="Saada N."/>
            <person name="Shang Y."/>
            <person name="Simmons D."/>
            <person name="Thornton R."/>
            <person name="Warren J."/>
            <person name="Weissenberger G."/>
            <person name="Zhang J."/>
            <person name="Zhang L."/>
            <person name="Zhou C."/>
            <person name="Zhu D."/>
            <person name="Muzny D."/>
            <person name="Worley K."/>
            <person name="Gibbs R."/>
        </authorList>
    </citation>
    <scope>NUCLEOTIDE SEQUENCE [LARGE SCALE GENOMIC DNA]</scope>
    <source>
        <strain evidence="2 3">DSM 15434</strain>
    </source>
</reference>
<evidence type="ECO:0000313" key="3">
    <source>
        <dbReference type="Proteomes" id="UP000004778"/>
    </source>
</evidence>
<feature type="transmembrane region" description="Helical" evidence="1">
    <location>
        <begin position="24"/>
        <end position="42"/>
    </location>
</feature>
<keyword evidence="1" id="KW-0472">Membrane</keyword>
<dbReference type="Proteomes" id="UP000004778">
    <property type="component" value="Unassembled WGS sequence"/>
</dbReference>
<evidence type="ECO:0000313" key="2">
    <source>
        <dbReference type="EMBL" id="EEH67120.1"/>
    </source>
</evidence>
<proteinExistence type="predicted"/>
<organism evidence="2 3">
    <name type="scientific">Actinomyces urogenitalis DSM 15434</name>
    <dbReference type="NCBI Taxonomy" id="525246"/>
    <lineage>
        <taxon>Bacteria</taxon>
        <taxon>Bacillati</taxon>
        <taxon>Actinomycetota</taxon>
        <taxon>Actinomycetes</taxon>
        <taxon>Actinomycetales</taxon>
        <taxon>Actinomycetaceae</taxon>
        <taxon>Actinomyces</taxon>
    </lineage>
</organism>
<dbReference type="EMBL" id="ACFH01000003">
    <property type="protein sequence ID" value="EEH67120.1"/>
    <property type="molecule type" value="Genomic_DNA"/>
</dbReference>